<proteinExistence type="inferred from homology"/>
<name>A0ABM9NSB9_9FLAO</name>
<keyword evidence="2" id="KW-1133">Transmembrane helix</keyword>
<keyword evidence="2" id="KW-0812">Transmembrane</keyword>
<dbReference type="InterPro" id="IPR013783">
    <property type="entry name" value="Ig-like_fold"/>
</dbReference>
<comment type="similarity">
    <text evidence="1">Belongs to the intimin/invasin family.</text>
</comment>
<feature type="domain" description="Big-1" evidence="3">
    <location>
        <begin position="235"/>
        <end position="321"/>
    </location>
</feature>
<evidence type="ECO:0000259" key="3">
    <source>
        <dbReference type="SMART" id="SM00634"/>
    </source>
</evidence>
<dbReference type="Gene3D" id="2.60.40.10">
    <property type="entry name" value="Immunoglobulins"/>
    <property type="match status" value="1"/>
</dbReference>
<keyword evidence="5" id="KW-1185">Reference proteome</keyword>
<dbReference type="NCBIfam" id="TIGR04131">
    <property type="entry name" value="Bac_Flav_CTERM"/>
    <property type="match status" value="1"/>
</dbReference>
<dbReference type="Pfam" id="PF13585">
    <property type="entry name" value="CHU_C"/>
    <property type="match status" value="1"/>
</dbReference>
<dbReference type="InterPro" id="IPR003344">
    <property type="entry name" value="Big_1_dom"/>
</dbReference>
<dbReference type="Pfam" id="PF09134">
    <property type="entry name" value="Invasin_D3"/>
    <property type="match status" value="1"/>
</dbReference>
<dbReference type="SMART" id="SM00634">
    <property type="entry name" value="BID_1"/>
    <property type="match status" value="1"/>
</dbReference>
<gene>
    <name evidence="4" type="ORF">TD3509T_0420</name>
</gene>
<dbReference type="SUPFAM" id="SSF49373">
    <property type="entry name" value="Invasin/intimin cell-adhesion fragments"/>
    <property type="match status" value="1"/>
</dbReference>
<organism evidence="4 5">
    <name type="scientific">Tenacibaculum dicentrarchi</name>
    <dbReference type="NCBI Taxonomy" id="669041"/>
    <lineage>
        <taxon>Bacteria</taxon>
        <taxon>Pseudomonadati</taxon>
        <taxon>Bacteroidota</taxon>
        <taxon>Flavobacteriia</taxon>
        <taxon>Flavobacteriales</taxon>
        <taxon>Flavobacteriaceae</taxon>
        <taxon>Tenacibaculum</taxon>
    </lineage>
</organism>
<evidence type="ECO:0000313" key="4">
    <source>
        <dbReference type="EMBL" id="CAL2077072.1"/>
    </source>
</evidence>
<accession>A0ABM9NSB9</accession>
<dbReference type="InterPro" id="IPR015217">
    <property type="entry name" value="Invasin_dom_3"/>
</dbReference>
<protein>
    <recommendedName>
        <fullName evidence="3">Big-1 domain-containing protein</fullName>
    </recommendedName>
</protein>
<evidence type="ECO:0000256" key="1">
    <source>
        <dbReference type="ARBA" id="ARBA00010116"/>
    </source>
</evidence>
<keyword evidence="2" id="KW-0472">Membrane</keyword>
<dbReference type="Proteomes" id="UP001497514">
    <property type="component" value="Chromosome"/>
</dbReference>
<sequence length="1801" mass="192534">MLFSKSIRGNKIFFIKSILLFFCLNFSFFLSAQNVSIGGGGSTGDNSVINIRKSNNYSQIIYLGSEIKQSGKIESLTFKLNTTGNIDISSFRNWTVRLKLISRRSSEFDYGRGQTVKKFSGFTEVFNGSIQYDKNTGYVKIPFSSSFNYVKHKNLVVEITENTPGAMYIPYYPPTPSPKFKVFWPGGDRFGYRTAYSYITHDQIRYGLLKENSTPQVIIGFKAVVNTPPVKASELHSTLSVDKPVIGANNKEIATITVVLKDKDGKKLNKSGGKLSFSPVGISNITDNGDGTYTAKFKTNTPNDYSFTATITSADKTKVTIKTPANIKATKVMEVTVGTGGCGQSVQSNSPAKYDNGSWNGGKKNSWSLMLYKASDLNNLAGKLTTIGFYTDCKNKAYKRAKKQRVYVKEVSENEITNNSHPDLSTFTKVFDGEYTWKSGASFDTSRSDITLTEEFVYSGTKNLLVYYENESGIAMGMFSSISFLWDNKGENRVAYAGYKNNSKKTTKGTISKELPIAYFKFSPASIPIQPVISMQNPAEASICENNSFTFSDISVTENPNLKWTTDGSGTFEDDAKLLSKYTPSDQDVIKGFVTLSLTATKGKLSDTKTFKLNIQAEAKSAGLDGALTVCKGINPTNDELFAALKGNPELGGTWTKNGLVHTYTQTTNLGCNNKSASVTVDEESDAKSAGLDGALTVCKGINPTNDELFAALKGNPELGGTWTKNGLVHTYTQTTNLGCNNKSASVTVDEESDAKSAGLDGRLTVCKGINPTNDELFAALKGNPELGGTWAENGLIHTYTQTTNLGCNNKSASVTVDEESDAKSAGLDGALTVCKGTNPTNDELFAALKGNPELGGTWAENGLIHTYTQTTNLGCNNKSASVTVDEESEAKSAGLDGTLTVCKGINPTNDELFAALKGNPELGGTWTKNGLVHTYTQTTNLGCNNKSASVTVDEESDAKSAGLDGALTVCKGINPTNDELFAALKGNPELGGTWAENGLIHTYTQTTNLGCNNKSASVTVDEESDAKSAGLDGRLTVCKGTNPTNDELFAALKGNPELGGTWAENGLIHTYTQTTNLGCNNKSASVTVDEESDAKSAGLDGRLTVCKGINPTNDELFAALKGNPELGGTWTKNGLVHTYTQTTNLGCNNKSASVTVDEESEAKSAGLDGALTVCKGINPTNDELFAALKGNPELGGTWTKNGLVHTYTQTTNLGCNNKSASVTVDEESEAKSAGLDGALTVCKGTNPTNDELFAALKGNPELGGTWTKNGLTHTYTQTTNLGCNNKSASVTVDEESDAKSAGLDGRLTVCKGINPTNDELFAALKGNPELGGTWTKNGLVHTYTQTTNLGCNNKSASVTVDEESDAKSAGLDGTLTVCKGINPTNDELFQALKGNPELGGTWTKNGLIHTYTQTTNLGCNNKSASVTVDEESEAKSAGLDGTLTVCKGINPTNDELFQALKGNPELGGTWTKNGLVHTYTQTTNLGCNPKSASVTVTEDTARNAGENGMLTVCKGTVLTEKQLFDALEGSPDLGGTWTSNGLIYTYTQVASLGCNPNSSRVIVMEQSEAKSAGTDGTLTVCKGTNPTGKQLFDALGGSPETGGTWRNNGLVHTYTQTTSLGCNPKKATITVKEETDVKSAGEDGVLSILQGYEPTEEDLFTALKGFPDTDGSWSKNNSNTYTYTVTSTSPCTKNKTATIRVKRNQEVANGFSPNGDGVNDTWIVLPDVANKYPKNIMRIYNRHGNLVYKALTYNNDWDGTSNGKITINKESKLPVGSYVYILELNNATKKVLKGWVYINY</sequence>
<dbReference type="InterPro" id="IPR026341">
    <property type="entry name" value="T9SS_type_B"/>
</dbReference>
<reference evidence="4 5" key="1">
    <citation type="submission" date="2024-05" db="EMBL/GenBank/DDBJ databases">
        <authorList>
            <person name="Duchaud E."/>
        </authorList>
    </citation>
    <scope>NUCLEOTIDE SEQUENCE [LARGE SCALE GENOMIC DNA]</scope>
    <source>
        <strain evidence="4">Ena-SAMPLE-TAB-13-05-2024-13:56:06:370-140309</strain>
    </source>
</reference>
<evidence type="ECO:0000256" key="2">
    <source>
        <dbReference type="SAM" id="Phobius"/>
    </source>
</evidence>
<feature type="transmembrane region" description="Helical" evidence="2">
    <location>
        <begin position="12"/>
        <end position="30"/>
    </location>
</feature>
<dbReference type="InterPro" id="IPR008964">
    <property type="entry name" value="Invasin/intimin_cell_adhesion"/>
</dbReference>
<evidence type="ECO:0000313" key="5">
    <source>
        <dbReference type="Proteomes" id="UP001497514"/>
    </source>
</evidence>
<dbReference type="EMBL" id="OZ038524">
    <property type="protein sequence ID" value="CAL2077072.1"/>
    <property type="molecule type" value="Genomic_DNA"/>
</dbReference>